<reference evidence="2 3" key="1">
    <citation type="submission" date="2023-03" db="EMBL/GenBank/DDBJ databases">
        <title>YIM 133296 draft genome.</title>
        <authorList>
            <person name="Xiong L."/>
        </authorList>
    </citation>
    <scope>NUCLEOTIDE SEQUENCE [LARGE SCALE GENOMIC DNA]</scope>
    <source>
        <strain evidence="2 3">YIM 133296</strain>
    </source>
</reference>
<sequence>MRGRVAGLLLAAMVVATTLSACGAAALPAARSSSATRAYAIGEWVGSYGSLADLSRQSTMIVRGTVSSAPPQVVPAAMPGSEDLVDLATVVTFRVTQTLGGDLRSGTELKIHQSGSPDAPLFDPEESAWLVGGREYVLYLKPFFFVPGRSTGRYVVTGGLGAFAPSGDALTRTTARDTVPRTTDLQAVTASAGVLGTRPAAP</sequence>
<evidence type="ECO:0008006" key="4">
    <source>
        <dbReference type="Google" id="ProtNLM"/>
    </source>
</evidence>
<evidence type="ECO:0000313" key="3">
    <source>
        <dbReference type="Proteomes" id="UP001528912"/>
    </source>
</evidence>
<proteinExistence type="predicted"/>
<dbReference type="RefSeq" id="WP_277190776.1">
    <property type="nucleotide sequence ID" value="NZ_JAROAV010000007.1"/>
</dbReference>
<comment type="caution">
    <text evidence="2">The sequence shown here is derived from an EMBL/GenBank/DDBJ whole genome shotgun (WGS) entry which is preliminary data.</text>
</comment>
<dbReference type="Proteomes" id="UP001528912">
    <property type="component" value="Unassembled WGS sequence"/>
</dbReference>
<keyword evidence="1" id="KW-0732">Signal</keyword>
<keyword evidence="3" id="KW-1185">Reference proteome</keyword>
<feature type="signal peptide" evidence="1">
    <location>
        <begin position="1"/>
        <end position="21"/>
    </location>
</feature>
<accession>A0ABT6C2B9</accession>
<dbReference type="EMBL" id="JAROAV010000007">
    <property type="protein sequence ID" value="MDF8262957.1"/>
    <property type="molecule type" value="Genomic_DNA"/>
</dbReference>
<protein>
    <recommendedName>
        <fullName evidence="4">Lipoprotein</fullName>
    </recommendedName>
</protein>
<dbReference type="PROSITE" id="PS51257">
    <property type="entry name" value="PROKAR_LIPOPROTEIN"/>
    <property type="match status" value="1"/>
</dbReference>
<name>A0ABT6C2B9_9MICO</name>
<gene>
    <name evidence="2" type="ORF">P4R38_01705</name>
</gene>
<organism evidence="2 3">
    <name type="scientific">Luteipulveratus flavus</name>
    <dbReference type="NCBI Taxonomy" id="3031728"/>
    <lineage>
        <taxon>Bacteria</taxon>
        <taxon>Bacillati</taxon>
        <taxon>Actinomycetota</taxon>
        <taxon>Actinomycetes</taxon>
        <taxon>Micrococcales</taxon>
        <taxon>Dermacoccaceae</taxon>
        <taxon>Luteipulveratus</taxon>
    </lineage>
</organism>
<evidence type="ECO:0000256" key="1">
    <source>
        <dbReference type="SAM" id="SignalP"/>
    </source>
</evidence>
<feature type="chain" id="PRO_5047452385" description="Lipoprotein" evidence="1">
    <location>
        <begin position="22"/>
        <end position="202"/>
    </location>
</feature>
<evidence type="ECO:0000313" key="2">
    <source>
        <dbReference type="EMBL" id="MDF8262957.1"/>
    </source>
</evidence>